<comment type="similarity">
    <text evidence="1">Belongs to the glycosyl hydrolase 16 family.</text>
</comment>
<evidence type="ECO:0000259" key="3">
    <source>
        <dbReference type="PROSITE" id="PS51762"/>
    </source>
</evidence>
<dbReference type="SUPFAM" id="SSF49265">
    <property type="entry name" value="Fibronectin type III"/>
    <property type="match status" value="1"/>
</dbReference>
<dbReference type="GO" id="GO:0005975">
    <property type="term" value="P:carbohydrate metabolic process"/>
    <property type="evidence" value="ECO:0007669"/>
    <property type="project" value="InterPro"/>
</dbReference>
<dbReference type="InterPro" id="IPR050546">
    <property type="entry name" value="Glycosyl_Hydrlase_16"/>
</dbReference>
<dbReference type="CDD" id="cd00063">
    <property type="entry name" value="FN3"/>
    <property type="match status" value="1"/>
</dbReference>
<name>A0A1J5TSM9_9ZZZZ</name>
<protein>
    <submittedName>
        <fullName evidence="4">Beta-glucanase</fullName>
        <ecNumber evidence="4">3.2.1.73</ecNumber>
    </submittedName>
</protein>
<dbReference type="PANTHER" id="PTHR10963">
    <property type="entry name" value="GLYCOSYL HYDROLASE-RELATED"/>
    <property type="match status" value="1"/>
</dbReference>
<dbReference type="EMBL" id="MLJW01000010">
    <property type="protein sequence ID" value="OIR15030.1"/>
    <property type="molecule type" value="Genomic_DNA"/>
</dbReference>
<dbReference type="InterPro" id="IPR013783">
    <property type="entry name" value="Ig-like_fold"/>
</dbReference>
<dbReference type="Gene3D" id="2.60.120.200">
    <property type="match status" value="1"/>
</dbReference>
<evidence type="ECO:0000313" key="4">
    <source>
        <dbReference type="EMBL" id="OIR15030.1"/>
    </source>
</evidence>
<dbReference type="Pfam" id="PF00041">
    <property type="entry name" value="fn3"/>
    <property type="match status" value="1"/>
</dbReference>
<dbReference type="Pfam" id="PF00722">
    <property type="entry name" value="Glyco_hydro_16"/>
    <property type="match status" value="1"/>
</dbReference>
<keyword evidence="4" id="KW-0378">Hydrolase</keyword>
<dbReference type="PROSITE" id="PS50853">
    <property type="entry name" value="FN3"/>
    <property type="match status" value="1"/>
</dbReference>
<organism evidence="4">
    <name type="scientific">mine drainage metagenome</name>
    <dbReference type="NCBI Taxonomy" id="410659"/>
    <lineage>
        <taxon>unclassified sequences</taxon>
        <taxon>metagenomes</taxon>
        <taxon>ecological metagenomes</taxon>
    </lineage>
</organism>
<feature type="domain" description="GH16" evidence="3">
    <location>
        <begin position="28"/>
        <end position="273"/>
    </location>
</feature>
<reference evidence="4" key="1">
    <citation type="submission" date="2016-10" db="EMBL/GenBank/DDBJ databases">
        <title>Sequence of Gallionella enrichment culture.</title>
        <authorList>
            <person name="Poehlein A."/>
            <person name="Muehling M."/>
            <person name="Daniel R."/>
        </authorList>
    </citation>
    <scope>NUCLEOTIDE SEQUENCE</scope>
</reference>
<dbReference type="PANTHER" id="PTHR10963:SF55">
    <property type="entry name" value="GLYCOSIDE HYDROLASE FAMILY 16 PROTEIN"/>
    <property type="match status" value="1"/>
</dbReference>
<evidence type="ECO:0000259" key="2">
    <source>
        <dbReference type="PROSITE" id="PS50853"/>
    </source>
</evidence>
<gene>
    <name evidence="4" type="primary">bglA_1</name>
    <name evidence="4" type="ORF">GALL_41480</name>
</gene>
<accession>A0A1J5TSM9</accession>
<proteinExistence type="inferred from homology"/>
<feature type="domain" description="Fibronectin type-III" evidence="2">
    <location>
        <begin position="274"/>
        <end position="368"/>
    </location>
</feature>
<dbReference type="CDD" id="cd08023">
    <property type="entry name" value="GH16_laminarinase_like"/>
    <property type="match status" value="1"/>
</dbReference>
<dbReference type="InterPro" id="IPR013320">
    <property type="entry name" value="ConA-like_dom_sf"/>
</dbReference>
<dbReference type="SMART" id="SM00060">
    <property type="entry name" value="FN3"/>
    <property type="match status" value="1"/>
</dbReference>
<comment type="caution">
    <text evidence="4">The sequence shown here is derived from an EMBL/GenBank/DDBJ whole genome shotgun (WGS) entry which is preliminary data.</text>
</comment>
<sequence>MKTCIKLQLLAIVLSLAAPLAGAATGTLVWGDDFNQAVGATPDSTKWTYDLGNNGWGNNELENYTSDAANCSVVSDPDATDGKALAITAIKTSSGGYTSARIKTQGLFSTTYGMIEARMKLPVGQGMWPAFWMLGNNIGTVGWPQCGELDIMENIGSVPNKVYGTAHGPGYSGANGIQGVYTLASGQFSSAYHTFAIQWAPNKIQWLCDGTVYQTLTPDNIPAGTSWVYNDSPFFMILNLAVGGNWPGNPDSTTSFPQTLYVDYVHVYNLAPAAPAKLGAYADPTGAVGLSWTPCTYDGGSPVTGYRIQRATDSAFSQNLTSTDVGTAAGYTDTGVIAGTPYYYRVLTVTANGVSSPSPTATVTPAIAGGSAAGSVHFSVISCRCFVGTGDNIGVAGIWVSGNKPVTVLLRAAGPALKGQGVAGTLPDPMILLYDTKGNLLAANAGWGTGGDPTAVSDATTKTGAGLVFAQGSLDSAVVVTLQPGGYSAQCIGASGDTGVALIEAYQVP</sequence>
<dbReference type="EC" id="3.2.1.73" evidence="4"/>
<dbReference type="AlphaFoldDB" id="A0A1J5TSM9"/>
<dbReference type="InterPro" id="IPR036116">
    <property type="entry name" value="FN3_sf"/>
</dbReference>
<dbReference type="InterPro" id="IPR003961">
    <property type="entry name" value="FN3_dom"/>
</dbReference>
<dbReference type="InterPro" id="IPR000757">
    <property type="entry name" value="Beta-glucanase-like"/>
</dbReference>
<dbReference type="SUPFAM" id="SSF49899">
    <property type="entry name" value="Concanavalin A-like lectins/glucanases"/>
    <property type="match status" value="1"/>
</dbReference>
<keyword evidence="4" id="KW-0326">Glycosidase</keyword>
<dbReference type="GO" id="GO:0042972">
    <property type="term" value="F:licheninase activity"/>
    <property type="evidence" value="ECO:0007669"/>
    <property type="project" value="UniProtKB-EC"/>
</dbReference>
<dbReference type="PROSITE" id="PS51762">
    <property type="entry name" value="GH16_2"/>
    <property type="match status" value="1"/>
</dbReference>
<evidence type="ECO:0000256" key="1">
    <source>
        <dbReference type="ARBA" id="ARBA00006865"/>
    </source>
</evidence>
<dbReference type="Gene3D" id="2.60.40.10">
    <property type="entry name" value="Immunoglobulins"/>
    <property type="match status" value="1"/>
</dbReference>